<keyword evidence="2" id="KW-1185">Reference proteome</keyword>
<sequence length="84" mass="9670">LASGVIDGDDGRNINDNSKEWLEIVFWVKEKMIAALREKRIVALISGLRLDVFQYHYEITVKDTSSGVASYHHCCKDIIRFQRS</sequence>
<dbReference type="EMBL" id="CAWUPB010001184">
    <property type="protein sequence ID" value="CAK7350214.1"/>
    <property type="molecule type" value="Genomic_DNA"/>
</dbReference>
<accession>A0AAV1SFH5</accession>
<organism evidence="1 2">
    <name type="scientific">Dovyalis caffra</name>
    <dbReference type="NCBI Taxonomy" id="77055"/>
    <lineage>
        <taxon>Eukaryota</taxon>
        <taxon>Viridiplantae</taxon>
        <taxon>Streptophyta</taxon>
        <taxon>Embryophyta</taxon>
        <taxon>Tracheophyta</taxon>
        <taxon>Spermatophyta</taxon>
        <taxon>Magnoliopsida</taxon>
        <taxon>eudicotyledons</taxon>
        <taxon>Gunneridae</taxon>
        <taxon>Pentapetalae</taxon>
        <taxon>rosids</taxon>
        <taxon>fabids</taxon>
        <taxon>Malpighiales</taxon>
        <taxon>Salicaceae</taxon>
        <taxon>Flacourtieae</taxon>
        <taxon>Dovyalis</taxon>
    </lineage>
</organism>
<evidence type="ECO:0000313" key="2">
    <source>
        <dbReference type="Proteomes" id="UP001314170"/>
    </source>
</evidence>
<proteinExistence type="predicted"/>
<reference evidence="1 2" key="1">
    <citation type="submission" date="2024-01" db="EMBL/GenBank/DDBJ databases">
        <authorList>
            <person name="Waweru B."/>
        </authorList>
    </citation>
    <scope>NUCLEOTIDE SEQUENCE [LARGE SCALE GENOMIC DNA]</scope>
</reference>
<protein>
    <submittedName>
        <fullName evidence="1">Uncharacterized protein</fullName>
    </submittedName>
</protein>
<feature type="non-terminal residue" evidence="1">
    <location>
        <position position="1"/>
    </location>
</feature>
<evidence type="ECO:0000313" key="1">
    <source>
        <dbReference type="EMBL" id="CAK7350214.1"/>
    </source>
</evidence>
<name>A0AAV1SFH5_9ROSI</name>
<dbReference type="Proteomes" id="UP001314170">
    <property type="component" value="Unassembled WGS sequence"/>
</dbReference>
<dbReference type="AlphaFoldDB" id="A0AAV1SFH5"/>
<gene>
    <name evidence="1" type="ORF">DCAF_LOCUS22941</name>
</gene>
<comment type="caution">
    <text evidence="1">The sequence shown here is derived from an EMBL/GenBank/DDBJ whole genome shotgun (WGS) entry which is preliminary data.</text>
</comment>